<gene>
    <name evidence="1" type="ORF">CA13_15950</name>
</gene>
<dbReference type="EMBL" id="SJPJ01000001">
    <property type="protein sequence ID" value="TWT80182.1"/>
    <property type="molecule type" value="Genomic_DNA"/>
</dbReference>
<protein>
    <recommendedName>
        <fullName evidence="3">DinB superfamily protein</fullName>
    </recommendedName>
</protein>
<evidence type="ECO:0000313" key="2">
    <source>
        <dbReference type="Proteomes" id="UP000315010"/>
    </source>
</evidence>
<organism evidence="1 2">
    <name type="scientific">Novipirellula herctigrandis</name>
    <dbReference type="NCBI Taxonomy" id="2527986"/>
    <lineage>
        <taxon>Bacteria</taxon>
        <taxon>Pseudomonadati</taxon>
        <taxon>Planctomycetota</taxon>
        <taxon>Planctomycetia</taxon>
        <taxon>Pirellulales</taxon>
        <taxon>Pirellulaceae</taxon>
        <taxon>Novipirellula</taxon>
    </lineage>
</organism>
<dbReference type="RefSeq" id="WP_419194034.1">
    <property type="nucleotide sequence ID" value="NZ_SJPJ01000001.1"/>
</dbReference>
<accession>A0A5C5YYN8</accession>
<dbReference type="AlphaFoldDB" id="A0A5C5YYN8"/>
<dbReference type="Proteomes" id="UP000315010">
    <property type="component" value="Unassembled WGS sequence"/>
</dbReference>
<dbReference type="InterPro" id="IPR034660">
    <property type="entry name" value="DinB/YfiT-like"/>
</dbReference>
<proteinExistence type="predicted"/>
<dbReference type="Gene3D" id="1.20.120.450">
    <property type="entry name" value="dinb family like domain"/>
    <property type="match status" value="1"/>
</dbReference>
<comment type="caution">
    <text evidence="1">The sequence shown here is derived from an EMBL/GenBank/DDBJ whole genome shotgun (WGS) entry which is preliminary data.</text>
</comment>
<evidence type="ECO:0000313" key="1">
    <source>
        <dbReference type="EMBL" id="TWT80182.1"/>
    </source>
</evidence>
<evidence type="ECO:0008006" key="3">
    <source>
        <dbReference type="Google" id="ProtNLM"/>
    </source>
</evidence>
<dbReference type="SUPFAM" id="SSF109854">
    <property type="entry name" value="DinB/YfiT-like putative metalloenzymes"/>
    <property type="match status" value="1"/>
</dbReference>
<keyword evidence="2" id="KW-1185">Reference proteome</keyword>
<reference evidence="1 2" key="1">
    <citation type="submission" date="2019-02" db="EMBL/GenBank/DDBJ databases">
        <title>Deep-cultivation of Planctomycetes and their phenomic and genomic characterization uncovers novel biology.</title>
        <authorList>
            <person name="Wiegand S."/>
            <person name="Jogler M."/>
            <person name="Boedeker C."/>
            <person name="Pinto D."/>
            <person name="Vollmers J."/>
            <person name="Rivas-Marin E."/>
            <person name="Kohn T."/>
            <person name="Peeters S.H."/>
            <person name="Heuer A."/>
            <person name="Rast P."/>
            <person name="Oberbeckmann S."/>
            <person name="Bunk B."/>
            <person name="Jeske O."/>
            <person name="Meyerdierks A."/>
            <person name="Storesund J.E."/>
            <person name="Kallscheuer N."/>
            <person name="Luecker S."/>
            <person name="Lage O.M."/>
            <person name="Pohl T."/>
            <person name="Merkel B.J."/>
            <person name="Hornburger P."/>
            <person name="Mueller R.-W."/>
            <person name="Bruemmer F."/>
            <person name="Labrenz M."/>
            <person name="Spormann A.M."/>
            <person name="Op Den Camp H."/>
            <person name="Overmann J."/>
            <person name="Amann R."/>
            <person name="Jetten M.S.M."/>
            <person name="Mascher T."/>
            <person name="Medema M.H."/>
            <person name="Devos D.P."/>
            <person name="Kaster A.-K."/>
            <person name="Ovreas L."/>
            <person name="Rohde M."/>
            <person name="Galperin M.Y."/>
            <person name="Jogler C."/>
        </authorList>
    </citation>
    <scope>NUCLEOTIDE SEQUENCE [LARGE SCALE GENOMIC DNA]</scope>
    <source>
        <strain evidence="1 2">CA13</strain>
    </source>
</reference>
<name>A0A5C5YYN8_9BACT</name>
<sequence>MPLNIHRFLIRGLLLSTLVGWLLSSVSIAADGEPLAVRTWPNGVVSIENHWGLKLFVSTHANHQTTMTREASKSISLIDPLDHVLSRLPNQPKPVWRKASEIQTIDPNAMTIQSVGSNSLRVNVDGVVVLIASNDFKAANVLSADSVDVMILTNVHAEQLTSEPIAKIVRSANPRYLIPLNASSPDSTVSNRTRHNTLAVSAADKGQQETQTVLLGPSPWEMSNELAALFTEMEQSCSQSQKVFAELSTSQMNFKPSNQTHTPRWNAEHMMGRQLQFFSQIYHAIDSNIPVMNLNPQQMPLDYRFAHPDWDGAEEARQMQRVSDFCRRFAYLLDGMDIDKKAPGSRWPSLRALLVQMQKHYQEHTANTVKKFELPDFPKP</sequence>